<accession>A0A382BYJ3</accession>
<name>A0A382BYJ3_9ZZZZ</name>
<reference evidence="2" key="1">
    <citation type="submission" date="2018-05" db="EMBL/GenBank/DDBJ databases">
        <authorList>
            <person name="Lanie J.A."/>
            <person name="Ng W.-L."/>
            <person name="Kazmierczak K.M."/>
            <person name="Andrzejewski T.M."/>
            <person name="Davidsen T.M."/>
            <person name="Wayne K.J."/>
            <person name="Tettelin H."/>
            <person name="Glass J.I."/>
            <person name="Rusch D."/>
            <person name="Podicherti R."/>
            <person name="Tsui H.-C.T."/>
            <person name="Winkler M.E."/>
        </authorList>
    </citation>
    <scope>NUCLEOTIDE SEQUENCE</scope>
</reference>
<feature type="region of interest" description="Disordered" evidence="1">
    <location>
        <begin position="58"/>
        <end position="77"/>
    </location>
</feature>
<dbReference type="AlphaFoldDB" id="A0A382BYJ3"/>
<dbReference type="EMBL" id="UINC01031978">
    <property type="protein sequence ID" value="SVB18880.1"/>
    <property type="molecule type" value="Genomic_DNA"/>
</dbReference>
<evidence type="ECO:0000256" key="1">
    <source>
        <dbReference type="SAM" id="MobiDB-lite"/>
    </source>
</evidence>
<evidence type="ECO:0000313" key="2">
    <source>
        <dbReference type="EMBL" id="SVB18880.1"/>
    </source>
</evidence>
<gene>
    <name evidence="2" type="ORF">METZ01_LOCUS171734</name>
</gene>
<organism evidence="2">
    <name type="scientific">marine metagenome</name>
    <dbReference type="NCBI Taxonomy" id="408172"/>
    <lineage>
        <taxon>unclassified sequences</taxon>
        <taxon>metagenomes</taxon>
        <taxon>ecological metagenomes</taxon>
    </lineage>
</organism>
<sequence>MKTYKTFAELREGWFDKKEKEDPDYEELKKLGMKSAGRGGWSKKEQDRYNDLWMKMHKKGKTPTLQPPSVYGDDSWGTKTKELHKKLKLTTRDHKGVLS</sequence>
<protein>
    <submittedName>
        <fullName evidence="2">Uncharacterized protein</fullName>
    </submittedName>
</protein>
<proteinExistence type="predicted"/>